<dbReference type="AlphaFoldDB" id="A0ABD3DLV1"/>
<dbReference type="PANTHER" id="PTHR31221">
    <property type="entry name" value="WRKY TRANSCRIPTION FACTOR PROTEIN 1-RELATED"/>
    <property type="match status" value="1"/>
</dbReference>
<name>A0ABD3DLV1_9LAMI</name>
<evidence type="ECO:0000256" key="7">
    <source>
        <dbReference type="SAM" id="MobiDB-lite"/>
    </source>
</evidence>
<feature type="compositionally biased region" description="Polar residues" evidence="7">
    <location>
        <begin position="306"/>
        <end position="316"/>
    </location>
</feature>
<evidence type="ECO:0000256" key="6">
    <source>
        <dbReference type="ARBA" id="ARBA00023242"/>
    </source>
</evidence>
<keyword evidence="10" id="KW-1185">Reference proteome</keyword>
<evidence type="ECO:0000259" key="8">
    <source>
        <dbReference type="PROSITE" id="PS50811"/>
    </source>
</evidence>
<evidence type="ECO:0000256" key="2">
    <source>
        <dbReference type="ARBA" id="ARBA00022737"/>
    </source>
</evidence>
<keyword evidence="5" id="KW-0804">Transcription</keyword>
<dbReference type="InterPro" id="IPR036576">
    <property type="entry name" value="WRKY_dom_sf"/>
</dbReference>
<keyword evidence="6" id="KW-0539">Nucleus</keyword>
<keyword evidence="3" id="KW-0805">Transcription regulation</keyword>
<feature type="compositionally biased region" description="Basic and acidic residues" evidence="7">
    <location>
        <begin position="289"/>
        <end position="305"/>
    </location>
</feature>
<evidence type="ECO:0000256" key="3">
    <source>
        <dbReference type="ARBA" id="ARBA00023015"/>
    </source>
</evidence>
<protein>
    <submittedName>
        <fullName evidence="9">Transcription factor</fullName>
    </submittedName>
</protein>
<evidence type="ECO:0000256" key="4">
    <source>
        <dbReference type="ARBA" id="ARBA00023125"/>
    </source>
</evidence>
<proteinExistence type="predicted"/>
<feature type="compositionally biased region" description="Polar residues" evidence="7">
    <location>
        <begin position="181"/>
        <end position="196"/>
    </location>
</feature>
<dbReference type="GO" id="GO:0005634">
    <property type="term" value="C:nucleus"/>
    <property type="evidence" value="ECO:0007669"/>
    <property type="project" value="UniProtKB-SubCell"/>
</dbReference>
<dbReference type="PANTHER" id="PTHR31221:SF193">
    <property type="entry name" value="WRKY TRANSCRIPTION FACTOR PROTEIN 1-RELATED"/>
    <property type="match status" value="1"/>
</dbReference>
<feature type="region of interest" description="Disordered" evidence="7">
    <location>
        <begin position="289"/>
        <end position="318"/>
    </location>
</feature>
<dbReference type="PROSITE" id="PS50811">
    <property type="entry name" value="WRKY"/>
    <property type="match status" value="2"/>
</dbReference>
<dbReference type="GO" id="GO:0003677">
    <property type="term" value="F:DNA binding"/>
    <property type="evidence" value="ECO:0007669"/>
    <property type="project" value="UniProtKB-KW"/>
</dbReference>
<comment type="caution">
    <text evidence="9">The sequence shown here is derived from an EMBL/GenBank/DDBJ whole genome shotgun (WGS) entry which is preliminary data.</text>
</comment>
<evidence type="ECO:0000313" key="9">
    <source>
        <dbReference type="EMBL" id="KAL3643047.1"/>
    </source>
</evidence>
<accession>A0ABD3DLV1</accession>
<dbReference type="Gene3D" id="2.20.25.80">
    <property type="entry name" value="WRKY domain"/>
    <property type="match status" value="2"/>
</dbReference>
<dbReference type="SUPFAM" id="SSF118290">
    <property type="entry name" value="WRKY DNA-binding domain"/>
    <property type="match status" value="2"/>
</dbReference>
<dbReference type="InterPro" id="IPR044810">
    <property type="entry name" value="WRKY_plant"/>
</dbReference>
<evidence type="ECO:0000256" key="1">
    <source>
        <dbReference type="ARBA" id="ARBA00004123"/>
    </source>
</evidence>
<dbReference type="Proteomes" id="UP001632038">
    <property type="component" value="Unassembled WGS sequence"/>
</dbReference>
<dbReference type="Pfam" id="PF03106">
    <property type="entry name" value="WRKY"/>
    <property type="match status" value="2"/>
</dbReference>
<dbReference type="FunFam" id="2.20.25.80:FF:000006">
    <property type="entry name" value="WRKY transcription factor"/>
    <property type="match status" value="1"/>
</dbReference>
<dbReference type="EMBL" id="JAVIJP010000016">
    <property type="protein sequence ID" value="KAL3643047.1"/>
    <property type="molecule type" value="Genomic_DNA"/>
</dbReference>
<feature type="region of interest" description="Disordered" evidence="7">
    <location>
        <begin position="1"/>
        <end position="36"/>
    </location>
</feature>
<evidence type="ECO:0000313" key="10">
    <source>
        <dbReference type="Proteomes" id="UP001632038"/>
    </source>
</evidence>
<comment type="subcellular location">
    <subcellularLocation>
        <location evidence="1">Nucleus</location>
    </subcellularLocation>
</comment>
<keyword evidence="4" id="KW-0238">DNA-binding</keyword>
<feature type="domain" description="WRKY" evidence="8">
    <location>
        <begin position="209"/>
        <end position="273"/>
    </location>
</feature>
<evidence type="ECO:0000256" key="5">
    <source>
        <dbReference type="ARBA" id="ARBA00023163"/>
    </source>
</evidence>
<dbReference type="SMART" id="SM00774">
    <property type="entry name" value="WRKY"/>
    <property type="match status" value="2"/>
</dbReference>
<gene>
    <name evidence="9" type="primary">WRKY20</name>
    <name evidence="9" type="ORF">CASFOL_013862</name>
</gene>
<feature type="region of interest" description="Disordered" evidence="7">
    <location>
        <begin position="181"/>
        <end position="218"/>
    </location>
</feature>
<dbReference type="FunFam" id="2.20.25.80:FF:000001">
    <property type="entry name" value="WRKY transcription factor 33"/>
    <property type="match status" value="1"/>
</dbReference>
<dbReference type="InterPro" id="IPR003657">
    <property type="entry name" value="WRKY_dom"/>
</dbReference>
<feature type="domain" description="WRKY" evidence="8">
    <location>
        <begin position="375"/>
        <end position="440"/>
    </location>
</feature>
<keyword evidence="2" id="KW-0677">Repeat</keyword>
<sequence>MDDSHSSHSQHSPSDKVTSAQDHASDAAGSANGARYRLMSPAKLPISRSTSISIPPGLSPTSFLESPVLLSNIKSEPSPTTGSFFTRQWMQGAGENAALSLAKNVSSGNTVEERMSSSFEFRFQTGASSTSGLSSTGLSIMNRNGPVNHQDQHYSQPPAPSSLVSQAVAVGLQDASICSTTDEINQGGRSSTSIQGSLSERKDSVSSVSSDRTTDDGYNWRKYGQKLVKGSEFPRSYYKCTYPNCEVKKIFERSPSGQITEIVYKGSHDHPKPQAARRNNPGALLSIQEEKSDKDMSMTGQDDKLNPNNKEQSGSPMFSPLLTNEDGIDGSGQGINDDVEEDDPFLKRRKMEDGIDITPVVKPIREPRVVVQTVSEVDILDDGYRWRKYGQKVVRGNPNPRSYYKCTNAGCPVRKHVERASHDPKAVITTYEGKHNHDVPTAKNSSHEYAGPVKMRPHDGGSISLDLGVGIGRAADQNRANEQMQAMDVEAARNLNGSRAMGVHSSQIPACYGIANGGLNMYGNRENRVEDRSFQTQPIQHPSNQCQQSLGRILMGP</sequence>
<reference evidence="10" key="1">
    <citation type="journal article" date="2024" name="IScience">
        <title>Strigolactones Initiate the Formation of Haustorium-like Structures in Castilleja.</title>
        <authorList>
            <person name="Buerger M."/>
            <person name="Peterson D."/>
            <person name="Chory J."/>
        </authorList>
    </citation>
    <scope>NUCLEOTIDE SEQUENCE [LARGE SCALE GENOMIC DNA]</scope>
</reference>
<organism evidence="9 10">
    <name type="scientific">Castilleja foliolosa</name>
    <dbReference type="NCBI Taxonomy" id="1961234"/>
    <lineage>
        <taxon>Eukaryota</taxon>
        <taxon>Viridiplantae</taxon>
        <taxon>Streptophyta</taxon>
        <taxon>Embryophyta</taxon>
        <taxon>Tracheophyta</taxon>
        <taxon>Spermatophyta</taxon>
        <taxon>Magnoliopsida</taxon>
        <taxon>eudicotyledons</taxon>
        <taxon>Gunneridae</taxon>
        <taxon>Pentapetalae</taxon>
        <taxon>asterids</taxon>
        <taxon>lamiids</taxon>
        <taxon>Lamiales</taxon>
        <taxon>Orobanchaceae</taxon>
        <taxon>Pedicularideae</taxon>
        <taxon>Castillejinae</taxon>
        <taxon>Castilleja</taxon>
    </lineage>
</organism>